<dbReference type="Pfam" id="PF06999">
    <property type="entry name" value="Suc_Fer-like"/>
    <property type="match status" value="1"/>
</dbReference>
<protein>
    <submittedName>
        <fullName evidence="1">Unannotated protein</fullName>
    </submittedName>
</protein>
<dbReference type="InterPro" id="IPR009737">
    <property type="entry name" value="Aim32/Apd1-like"/>
</dbReference>
<evidence type="ECO:0000313" key="5">
    <source>
        <dbReference type="EMBL" id="CAB5005829.1"/>
    </source>
</evidence>
<dbReference type="PANTHER" id="PTHR31902:SF22">
    <property type="entry name" value="SLL1203 PROTEIN"/>
    <property type="match status" value="1"/>
</dbReference>
<reference evidence="1" key="1">
    <citation type="submission" date="2020-05" db="EMBL/GenBank/DDBJ databases">
        <authorList>
            <person name="Chiriac C."/>
            <person name="Salcher M."/>
            <person name="Ghai R."/>
            <person name="Kavagutti S V."/>
        </authorList>
    </citation>
    <scope>NUCLEOTIDE SEQUENCE</scope>
</reference>
<dbReference type="Gene3D" id="3.40.30.10">
    <property type="entry name" value="Glutaredoxin"/>
    <property type="match status" value="1"/>
</dbReference>
<dbReference type="SUPFAM" id="SSF52833">
    <property type="entry name" value="Thioredoxin-like"/>
    <property type="match status" value="1"/>
</dbReference>
<proteinExistence type="predicted"/>
<name>A0A6J6MLR6_9ZZZZ</name>
<evidence type="ECO:0000313" key="4">
    <source>
        <dbReference type="EMBL" id="CAB4858754.1"/>
    </source>
</evidence>
<evidence type="ECO:0000313" key="2">
    <source>
        <dbReference type="EMBL" id="CAB4708679.1"/>
    </source>
</evidence>
<dbReference type="AlphaFoldDB" id="A0A6J6MLR6"/>
<gene>
    <name evidence="1" type="ORF">UFOPK2310_00856</name>
    <name evidence="2" type="ORF">UFOPK2625_00884</name>
    <name evidence="3" type="ORF">UFOPK2809_00329</name>
    <name evidence="4" type="ORF">UFOPK3425_00046</name>
    <name evidence="5" type="ORF">UFOPK4092_00118</name>
</gene>
<dbReference type="InterPro" id="IPR036249">
    <property type="entry name" value="Thioredoxin-like_sf"/>
</dbReference>
<dbReference type="EMBL" id="CAEZZA010000028">
    <property type="protein sequence ID" value="CAB4740646.1"/>
    <property type="molecule type" value="Genomic_DNA"/>
</dbReference>
<dbReference type="EMBL" id="CAEZXZ010000129">
    <property type="protein sequence ID" value="CAB4708679.1"/>
    <property type="molecule type" value="Genomic_DNA"/>
</dbReference>
<evidence type="ECO:0000313" key="1">
    <source>
        <dbReference type="EMBL" id="CAB4675221.1"/>
    </source>
</evidence>
<evidence type="ECO:0000313" key="3">
    <source>
        <dbReference type="EMBL" id="CAB4740646.1"/>
    </source>
</evidence>
<dbReference type="EMBL" id="CAFBPJ010000006">
    <property type="protein sequence ID" value="CAB5005829.1"/>
    <property type="molecule type" value="Genomic_DNA"/>
</dbReference>
<dbReference type="EMBL" id="CAEZWW010000093">
    <property type="protein sequence ID" value="CAB4675221.1"/>
    <property type="molecule type" value="Genomic_DNA"/>
</dbReference>
<dbReference type="InterPro" id="IPR010350">
    <property type="entry name" value="Aim32/Apd1-like_bac"/>
</dbReference>
<accession>A0A6J6MLR6</accession>
<sequence length="324" mass="35041">MSIDCSSAAREVGEPLAGTAPVATCWILIEQPGPWGKNALLDARLEPGVGELIKGRAEGTGVSILLVRHPDRLDPASTNAGKNVWVVHTSPGATRMRHGIMHDVSVIADWDFSELAAGALPPFGVSTSEPLLLVCTHSGRDACCAIHGRALITELLEKISLEDRAFIWESSHIGGHRFAPTVMSLPCGAVFGRLAVDNAIEVFSGSQRCLLTLENYRGRTCYSPPLQVAEIVVRQHMGIYERDVLDVLRVIDDRALPMPALAQLPAVGESLVAEVRHEDGRAWQVNLRCEELSQPRPQSCGVEATNAAIWRSVGLAESTPWRQG</sequence>
<dbReference type="PANTHER" id="PTHR31902">
    <property type="entry name" value="ACTIN PATCHES DISTAL PROTEIN 1"/>
    <property type="match status" value="1"/>
</dbReference>
<organism evidence="1">
    <name type="scientific">freshwater metagenome</name>
    <dbReference type="NCBI Taxonomy" id="449393"/>
    <lineage>
        <taxon>unclassified sequences</taxon>
        <taxon>metagenomes</taxon>
        <taxon>ecological metagenomes</taxon>
    </lineage>
</organism>
<dbReference type="EMBL" id="CAFBLV010000003">
    <property type="protein sequence ID" value="CAB4858754.1"/>
    <property type="molecule type" value="Genomic_DNA"/>
</dbReference>
<dbReference type="PIRSF" id="PIRSF035042">
    <property type="entry name" value="UCP035042_thirdx"/>
    <property type="match status" value="1"/>
</dbReference>